<keyword evidence="6" id="KW-0520">NAD</keyword>
<dbReference type="InterPro" id="IPR036638">
    <property type="entry name" value="HLH_DNA-bd_sf"/>
</dbReference>
<feature type="region of interest" description="Disordered" evidence="13">
    <location>
        <begin position="812"/>
        <end position="832"/>
    </location>
</feature>
<keyword evidence="4" id="KW-0560">Oxidoreductase</keyword>
<evidence type="ECO:0000256" key="13">
    <source>
        <dbReference type="SAM" id="MobiDB-lite"/>
    </source>
</evidence>
<evidence type="ECO:0000256" key="5">
    <source>
        <dbReference type="ARBA" id="ARBA00023015"/>
    </source>
</evidence>
<dbReference type="InterPro" id="IPR036249">
    <property type="entry name" value="Thioredoxin-like_sf"/>
</dbReference>
<dbReference type="PANTHER" id="PTHR13871">
    <property type="entry name" value="THIOREDOXIN"/>
    <property type="match status" value="1"/>
</dbReference>
<dbReference type="Pfam" id="PF14215">
    <property type="entry name" value="bHLH-MYC_N"/>
    <property type="match status" value="1"/>
</dbReference>
<comment type="caution">
    <text evidence="16">The sequence shown here is derived from an EMBL/GenBank/DDBJ whole genome shotgun (WGS) entry which is preliminary data.</text>
</comment>
<dbReference type="InterPro" id="IPR012336">
    <property type="entry name" value="Thioredoxin-like_fold"/>
</dbReference>
<dbReference type="AlphaFoldDB" id="A0A5N6L810"/>
<keyword evidence="12" id="KW-0175">Coiled coil</keyword>
<comment type="similarity">
    <text evidence="9">Belongs to the nucleoredoxin family.</text>
</comment>
<dbReference type="SUPFAM" id="SSF57889">
    <property type="entry name" value="Cysteine-rich domain"/>
    <property type="match status" value="1"/>
</dbReference>
<dbReference type="PROSITE" id="PS00194">
    <property type="entry name" value="THIOREDOXIN_1"/>
    <property type="match status" value="1"/>
</dbReference>
<dbReference type="EC" id="1.8.1.8" evidence="2"/>
<dbReference type="InterPro" id="IPR046349">
    <property type="entry name" value="C1-like_sf"/>
</dbReference>
<dbReference type="GO" id="GO:0004791">
    <property type="term" value="F:thioredoxin-disulfide reductase (NADPH) activity"/>
    <property type="evidence" value="ECO:0007669"/>
    <property type="project" value="InterPro"/>
</dbReference>
<keyword evidence="3" id="KW-0677">Repeat</keyword>
<reference evidence="16 17" key="1">
    <citation type="submission" date="2019-05" db="EMBL/GenBank/DDBJ databases">
        <title>Mikania micrantha, genome provides insights into the molecular mechanism of rapid growth.</title>
        <authorList>
            <person name="Liu B."/>
        </authorList>
    </citation>
    <scope>NUCLEOTIDE SEQUENCE [LARGE SCALE GENOMIC DNA]</scope>
    <source>
        <strain evidence="16">NLD-2019</strain>
        <tissue evidence="16">Leaf</tissue>
    </source>
</reference>
<dbReference type="InterPro" id="IPR045870">
    <property type="entry name" value="TryX_NRX_thioredoxin_dom"/>
</dbReference>
<dbReference type="Pfam" id="PF22754">
    <property type="entry name" value="bHLH-TF_ACT-like_plant"/>
    <property type="match status" value="1"/>
</dbReference>
<evidence type="ECO:0000256" key="4">
    <source>
        <dbReference type="ARBA" id="ARBA00023002"/>
    </source>
</evidence>
<feature type="domain" description="Thioredoxin" evidence="15">
    <location>
        <begin position="1"/>
        <end position="165"/>
    </location>
</feature>
<evidence type="ECO:0000256" key="3">
    <source>
        <dbReference type="ARBA" id="ARBA00022737"/>
    </source>
</evidence>
<evidence type="ECO:0000256" key="8">
    <source>
        <dbReference type="ARBA" id="ARBA00023242"/>
    </source>
</evidence>
<dbReference type="InterPro" id="IPR011598">
    <property type="entry name" value="bHLH_dom"/>
</dbReference>
<keyword evidence="5" id="KW-0805">Transcription regulation</keyword>
<dbReference type="SUPFAM" id="SSF52833">
    <property type="entry name" value="Thioredoxin-like"/>
    <property type="match status" value="3"/>
</dbReference>
<dbReference type="GO" id="GO:0046983">
    <property type="term" value="F:protein dimerization activity"/>
    <property type="evidence" value="ECO:0007669"/>
    <property type="project" value="InterPro"/>
</dbReference>
<dbReference type="Gene3D" id="4.10.280.10">
    <property type="entry name" value="Helix-loop-helix DNA-binding domain"/>
    <property type="match status" value="1"/>
</dbReference>
<dbReference type="SMART" id="SM00353">
    <property type="entry name" value="HLH"/>
    <property type="match status" value="1"/>
</dbReference>
<dbReference type="Proteomes" id="UP000326396">
    <property type="component" value="Unassembled WGS sequence"/>
</dbReference>
<evidence type="ECO:0000256" key="2">
    <source>
        <dbReference type="ARBA" id="ARBA00012612"/>
    </source>
</evidence>
<keyword evidence="17" id="KW-1185">Reference proteome</keyword>
<evidence type="ECO:0000256" key="10">
    <source>
        <dbReference type="ARBA" id="ARBA00047388"/>
    </source>
</evidence>
<evidence type="ECO:0000256" key="6">
    <source>
        <dbReference type="ARBA" id="ARBA00023027"/>
    </source>
</evidence>
<dbReference type="InterPro" id="IPR052259">
    <property type="entry name" value="Nucleoredoxin-like"/>
</dbReference>
<evidence type="ECO:0000259" key="14">
    <source>
        <dbReference type="PROSITE" id="PS50888"/>
    </source>
</evidence>
<dbReference type="GO" id="GO:0080090">
    <property type="term" value="P:regulation of primary metabolic process"/>
    <property type="evidence" value="ECO:0007669"/>
    <property type="project" value="UniProtKB-ARBA"/>
</dbReference>
<accession>A0A5N6L810</accession>
<dbReference type="SUPFAM" id="SSF47459">
    <property type="entry name" value="HLH, helix-loop-helix DNA-binding domain"/>
    <property type="match status" value="1"/>
</dbReference>
<evidence type="ECO:0000259" key="15">
    <source>
        <dbReference type="PROSITE" id="PS51352"/>
    </source>
</evidence>
<dbReference type="PROSITE" id="PS50888">
    <property type="entry name" value="BHLH"/>
    <property type="match status" value="1"/>
</dbReference>
<dbReference type="Pfam" id="PF03107">
    <property type="entry name" value="C1_2"/>
    <property type="match status" value="1"/>
</dbReference>
<comment type="catalytic activity">
    <reaction evidence="11">
        <text>[protein]-dithiol + NADP(+) = [protein]-disulfide + NADPH + H(+)</text>
        <dbReference type="Rhea" id="RHEA:18753"/>
        <dbReference type="Rhea" id="RHEA-COMP:10593"/>
        <dbReference type="Rhea" id="RHEA-COMP:10594"/>
        <dbReference type="ChEBI" id="CHEBI:15378"/>
        <dbReference type="ChEBI" id="CHEBI:29950"/>
        <dbReference type="ChEBI" id="CHEBI:50058"/>
        <dbReference type="ChEBI" id="CHEBI:57783"/>
        <dbReference type="ChEBI" id="CHEBI:58349"/>
        <dbReference type="EC" id="1.8.1.8"/>
    </reaction>
</comment>
<dbReference type="InterPro" id="IPR004146">
    <property type="entry name" value="DC1"/>
</dbReference>
<dbReference type="PROSITE" id="PS51352">
    <property type="entry name" value="THIOREDOXIN_2"/>
    <property type="match status" value="2"/>
</dbReference>
<dbReference type="GO" id="GO:0005634">
    <property type="term" value="C:nucleus"/>
    <property type="evidence" value="ECO:0007669"/>
    <property type="project" value="UniProtKB-SubCell"/>
</dbReference>
<dbReference type="CDD" id="cd03009">
    <property type="entry name" value="TryX_like_TryX_NRX"/>
    <property type="match status" value="2"/>
</dbReference>
<dbReference type="CDD" id="cd11443">
    <property type="entry name" value="bHLH_AtAMS_like"/>
    <property type="match status" value="1"/>
</dbReference>
<protein>
    <recommendedName>
        <fullName evidence="2">protein-disulfide reductase</fullName>
        <ecNumber evidence="2">1.8.1.8</ecNumber>
    </recommendedName>
</protein>
<comment type="subcellular location">
    <subcellularLocation>
        <location evidence="1">Nucleus</location>
    </subcellularLocation>
</comment>
<dbReference type="InterPro" id="IPR054502">
    <property type="entry name" value="bHLH-TF_ACT-like_plant"/>
</dbReference>
<evidence type="ECO:0000256" key="12">
    <source>
        <dbReference type="SAM" id="Coils"/>
    </source>
</evidence>
<dbReference type="InterPro" id="IPR013766">
    <property type="entry name" value="Thioredoxin_domain"/>
</dbReference>
<organism evidence="16 17">
    <name type="scientific">Mikania micrantha</name>
    <name type="common">bitter vine</name>
    <dbReference type="NCBI Taxonomy" id="192012"/>
    <lineage>
        <taxon>Eukaryota</taxon>
        <taxon>Viridiplantae</taxon>
        <taxon>Streptophyta</taxon>
        <taxon>Embryophyta</taxon>
        <taxon>Tracheophyta</taxon>
        <taxon>Spermatophyta</taxon>
        <taxon>Magnoliopsida</taxon>
        <taxon>eudicotyledons</taxon>
        <taxon>Gunneridae</taxon>
        <taxon>Pentapetalae</taxon>
        <taxon>asterids</taxon>
        <taxon>campanulids</taxon>
        <taxon>Asterales</taxon>
        <taxon>Asteraceae</taxon>
        <taxon>Asteroideae</taxon>
        <taxon>Heliantheae alliance</taxon>
        <taxon>Eupatorieae</taxon>
        <taxon>Mikania</taxon>
    </lineage>
</organism>
<dbReference type="Gene3D" id="3.40.30.10">
    <property type="entry name" value="Glutaredoxin"/>
    <property type="match status" value="3"/>
</dbReference>
<comment type="catalytic activity">
    <reaction evidence="10">
        <text>[protein]-dithiol + NAD(+) = [protein]-disulfide + NADH + H(+)</text>
        <dbReference type="Rhea" id="RHEA:18749"/>
        <dbReference type="Rhea" id="RHEA-COMP:10593"/>
        <dbReference type="Rhea" id="RHEA-COMP:10594"/>
        <dbReference type="ChEBI" id="CHEBI:15378"/>
        <dbReference type="ChEBI" id="CHEBI:29950"/>
        <dbReference type="ChEBI" id="CHEBI:50058"/>
        <dbReference type="ChEBI" id="CHEBI:57540"/>
        <dbReference type="ChEBI" id="CHEBI:57945"/>
        <dbReference type="EC" id="1.8.1.8"/>
    </reaction>
</comment>
<feature type="coiled-coil region" evidence="12">
    <location>
        <begin position="867"/>
        <end position="901"/>
    </location>
</feature>
<name>A0A5N6L810_9ASTR</name>
<keyword evidence="8" id="KW-0539">Nucleus</keyword>
<evidence type="ECO:0000256" key="9">
    <source>
        <dbReference type="ARBA" id="ARBA00025782"/>
    </source>
</evidence>
<dbReference type="InterPro" id="IPR017937">
    <property type="entry name" value="Thioredoxin_CS"/>
</dbReference>
<feature type="compositionally biased region" description="Basic and acidic residues" evidence="13">
    <location>
        <begin position="813"/>
        <end position="832"/>
    </location>
</feature>
<sequence>MENNVEVDVHDVESLLSSSERDYLVRNNGDQTAISTLKGKKLGLYFSASWCPPCQRFTPNLVDIYNELAVKGDFEIVFISADEDEESFTGYFSKMPWVAVPFSDSQAREALDKCFKVNGIPHLVFLDGSGKLLSDRGVEIIGEYGSDGYPFTPERVKEIEDQEEEARKNQTLRSLLESPSRDFIVKANGNKVPVTELAGKTVGLYFILSTFKKSSDFTSVLVKVYNELKAKDCNFEIVMIPLDDDEESFKKELDSVPWFSLPFKDKKCEKLARYFELSTLPTVVIIGPDGKTLHPNAADAIEEHGVDAYPFTPDKFSELEKIEKAKLEAQTLESVLVSEDLDFVVGKDGAKIPVSDLVGKHILLYFSAHWCPPCRAFTPKLVETYNEIKSKHDAFEVIFISSDRDQASYDEYYATMPWLALPYNDKRKQSLSRTFKVSGIPLLVALGPTGKTITTETRGLIMVHGAEAFPFTDERRAEIEAGFADMAKGLPDKVKHDSHQEHELVLTRSNAYVCDGCDKEGKIWAYNCEECNFDLHPECAIEKDDGKPNGGWVCDGECPYDRTPTLRIRFLNPETVFADLNRTHISNSDKLTGFNSDEKLQSPVFLKMTALSKALEWLRPVVETMAWDYCIVWQFGDDPSRYVEWTGCCCNGSSSVCRNVKEEIDGSKHHLSSLCRDTYIKHSANTKTCVKLANIPFHLPLYSGIHGEVAMSAQPSWSHDTLGTQVLIPVNGGMIELYISKQVTRDQEMIEVLTARFNIFSRHFEQLKTGGSPNCSNPWSENSSLVSAGSTQVSPTQSIDMPINLLGYAISDQPKEHTKNRQNTSKDHYQSKNLLTERNRRNRIKDGLFALRALVPKISKMDRASIVGDAIDYIKELQANVQELKKELERLEEDDSQSHVDEIEVCKPRKPHELSPIKGHNLVSTTPDRKTQVQVEVHQIGAKNFLLKLVYGKQRGAFLRIIKTVNSLGLQVLDVNVTTCYGKVLNILKVEAKEKDFAAKSLKDSLLDSWMPRILDENPTRSD</sequence>
<dbReference type="Pfam" id="PF13905">
    <property type="entry name" value="Thioredoxin_8"/>
    <property type="match status" value="3"/>
</dbReference>
<proteinExistence type="inferred from homology"/>
<keyword evidence="7" id="KW-0804">Transcription</keyword>
<evidence type="ECO:0000256" key="11">
    <source>
        <dbReference type="ARBA" id="ARBA00047804"/>
    </source>
</evidence>
<evidence type="ECO:0000256" key="7">
    <source>
        <dbReference type="ARBA" id="ARBA00023163"/>
    </source>
</evidence>
<gene>
    <name evidence="16" type="ORF">E3N88_45834</name>
</gene>
<evidence type="ECO:0000313" key="17">
    <source>
        <dbReference type="Proteomes" id="UP000326396"/>
    </source>
</evidence>
<feature type="domain" description="BHLH" evidence="14">
    <location>
        <begin position="828"/>
        <end position="877"/>
    </location>
</feature>
<feature type="domain" description="Thioredoxin" evidence="15">
    <location>
        <begin position="326"/>
        <end position="484"/>
    </location>
</feature>
<evidence type="ECO:0000313" key="16">
    <source>
        <dbReference type="EMBL" id="KAC9436891.1"/>
    </source>
</evidence>
<dbReference type="EMBL" id="SZYD01002539">
    <property type="protein sequence ID" value="KAC9436891.1"/>
    <property type="molecule type" value="Genomic_DNA"/>
</dbReference>
<dbReference type="OrthoDB" id="409136at2759"/>
<dbReference type="InterPro" id="IPR025610">
    <property type="entry name" value="MYC/MYB_N"/>
</dbReference>
<dbReference type="Pfam" id="PF00010">
    <property type="entry name" value="HLH"/>
    <property type="match status" value="1"/>
</dbReference>
<evidence type="ECO:0000256" key="1">
    <source>
        <dbReference type="ARBA" id="ARBA00004123"/>
    </source>
</evidence>
<dbReference type="PANTHER" id="PTHR13871:SF96">
    <property type="entry name" value="THIOREDOXIN DOMAIN-CONTAINING PROTEIN"/>
    <property type="match status" value="1"/>
</dbReference>